<dbReference type="InterPro" id="IPR055126">
    <property type="entry name" value="EDR4-like_N"/>
</dbReference>
<keyword evidence="2" id="KW-1185">Reference proteome</keyword>
<dbReference type="InterPro" id="IPR021480">
    <property type="entry name" value="Zinc_ribbon_12"/>
</dbReference>
<comment type="caution">
    <text evidence="1">The sequence shown here is derived from an EMBL/GenBank/DDBJ whole genome shotgun (WGS) entry which is preliminary data.</text>
</comment>
<evidence type="ECO:0000313" key="2">
    <source>
        <dbReference type="Proteomes" id="UP001472677"/>
    </source>
</evidence>
<dbReference type="PANTHER" id="PTHR31105">
    <property type="entry name" value="EXTRA-LARGE G-PROTEIN-LIKE"/>
    <property type="match status" value="1"/>
</dbReference>
<accession>A0ABR2CJ83</accession>
<dbReference type="InterPro" id="IPR040244">
    <property type="entry name" value="EDR4-like"/>
</dbReference>
<name>A0ABR2CJ83_9ROSI</name>
<protein>
    <submittedName>
        <fullName evidence="1">Uncharacterized protein</fullName>
    </submittedName>
</protein>
<dbReference type="Pfam" id="PF22910">
    <property type="entry name" value="EDR4-like_1st"/>
    <property type="match status" value="1"/>
</dbReference>
<dbReference type="PANTHER" id="PTHR31105:SF38">
    <property type="entry name" value="PROTEIN ENHANCED DISEASE RESISTANCE 4"/>
    <property type="match status" value="1"/>
</dbReference>
<proteinExistence type="predicted"/>
<gene>
    <name evidence="1" type="ORF">V6N12_030056</name>
</gene>
<organism evidence="1 2">
    <name type="scientific">Hibiscus sabdariffa</name>
    <name type="common">roselle</name>
    <dbReference type="NCBI Taxonomy" id="183260"/>
    <lineage>
        <taxon>Eukaryota</taxon>
        <taxon>Viridiplantae</taxon>
        <taxon>Streptophyta</taxon>
        <taxon>Embryophyta</taxon>
        <taxon>Tracheophyta</taxon>
        <taxon>Spermatophyta</taxon>
        <taxon>Magnoliopsida</taxon>
        <taxon>eudicotyledons</taxon>
        <taxon>Gunneridae</taxon>
        <taxon>Pentapetalae</taxon>
        <taxon>rosids</taxon>
        <taxon>malvids</taxon>
        <taxon>Malvales</taxon>
        <taxon>Malvaceae</taxon>
        <taxon>Malvoideae</taxon>
        <taxon>Hibiscus</taxon>
    </lineage>
</organism>
<dbReference type="Pfam" id="PF11331">
    <property type="entry name" value="Zn_ribbon_12"/>
    <property type="match status" value="1"/>
</dbReference>
<dbReference type="Proteomes" id="UP001472677">
    <property type="component" value="Unassembled WGS sequence"/>
</dbReference>
<dbReference type="EMBL" id="JBBPBM010000050">
    <property type="protein sequence ID" value="KAK8519692.1"/>
    <property type="molecule type" value="Genomic_DNA"/>
</dbReference>
<sequence>MASGTVSKVRLVRCPKCRLVLQEIPDFPVYKCGGCDTILVAKNLNLIADTTSSLQHTEAAGEDNDRQIRNASSYSDSDRKKLDENGSNKGVRNGNGNGEFELEKLEICNVENVAEAEANEDSSQLEGNDKSTDGDSSLHNPQATRGTNSTVSDNPLEHHPKTEHVFDRLRPVDTFEAAQLGSPSSGLGASDDRMNDHKLHSFKNSYEKASNYLLPEEMPRRDKLPGKGKMYGSSGMQDPATIVSSDFSNKKHYATQKYSMGHRDEPLEPVMHHYRTPRCSSRVDTDERPLHIPLPRKASLRGYESAGPSHESQDKFPSDSTFYPHEKIECTEQENMKLLRMLYELQDQITKTCHLNGRPSTDLPWRQNHFPTYCCQEPLGDEIFYPRHHGRHGTKSNWSQQSRFAHMPFSGGEINTRYSIDSSCLCCHPQDWQHSLEQLHPPIFRHKRELCRADPGHISYNSYSSFPSSPLRYLESDFSNQRYRDHELKRYLREKHHSVRRHLQPTAGGAPFITCYYCFTPLQLPADFLLFKRRLHQLRCGACAKVLKFSLLKGMHIVRYELVATEPAPSEVDDCSDAINARISTLASCSLGVVQADTVSYSDNYGQYSFCKSCSTDGDPISHGSTDAKATFCSSYEQRKDFVLKQSQREDRTSKEAFDSAKPLSSEIEELPPRSGGTSLHHLMGYSSPSQLIDGFVSSVSGSSSVHSEDQMSETM</sequence>
<reference evidence="1 2" key="1">
    <citation type="journal article" date="2024" name="G3 (Bethesda)">
        <title>Genome assembly of Hibiscus sabdariffa L. provides insights into metabolisms of medicinal natural products.</title>
        <authorList>
            <person name="Kim T."/>
        </authorList>
    </citation>
    <scope>NUCLEOTIDE SEQUENCE [LARGE SCALE GENOMIC DNA]</scope>
    <source>
        <strain evidence="1">TK-2024</strain>
        <tissue evidence="1">Old leaves</tissue>
    </source>
</reference>
<evidence type="ECO:0000313" key="1">
    <source>
        <dbReference type="EMBL" id="KAK8519692.1"/>
    </source>
</evidence>